<keyword evidence="1" id="KW-0812">Transmembrane</keyword>
<dbReference type="RefSeq" id="XP_022583822.1">
    <property type="nucleotide sequence ID" value="XM_022722346.1"/>
</dbReference>
<dbReference type="AlphaFoldDB" id="A0A1L9SPY0"/>
<evidence type="ECO:0000256" key="1">
    <source>
        <dbReference type="SAM" id="Phobius"/>
    </source>
</evidence>
<dbReference type="Proteomes" id="UP000184188">
    <property type="component" value="Unassembled WGS sequence"/>
</dbReference>
<gene>
    <name evidence="2" type="ORF">ASPZODRAFT_129750</name>
</gene>
<keyword evidence="1" id="KW-1133">Transmembrane helix</keyword>
<evidence type="ECO:0000313" key="3">
    <source>
        <dbReference type="Proteomes" id="UP000184188"/>
    </source>
</evidence>
<dbReference type="OrthoDB" id="2906425at2759"/>
<organism evidence="2 3">
    <name type="scientific">Penicilliopsis zonata CBS 506.65</name>
    <dbReference type="NCBI Taxonomy" id="1073090"/>
    <lineage>
        <taxon>Eukaryota</taxon>
        <taxon>Fungi</taxon>
        <taxon>Dikarya</taxon>
        <taxon>Ascomycota</taxon>
        <taxon>Pezizomycotina</taxon>
        <taxon>Eurotiomycetes</taxon>
        <taxon>Eurotiomycetidae</taxon>
        <taxon>Eurotiales</taxon>
        <taxon>Aspergillaceae</taxon>
        <taxon>Penicilliopsis</taxon>
    </lineage>
</organism>
<reference evidence="3" key="1">
    <citation type="journal article" date="2017" name="Genome Biol.">
        <title>Comparative genomics reveals high biological diversity and specific adaptations in the industrially and medically important fungal genus Aspergillus.</title>
        <authorList>
            <person name="de Vries R.P."/>
            <person name="Riley R."/>
            <person name="Wiebenga A."/>
            <person name="Aguilar-Osorio G."/>
            <person name="Amillis S."/>
            <person name="Uchima C.A."/>
            <person name="Anderluh G."/>
            <person name="Asadollahi M."/>
            <person name="Askin M."/>
            <person name="Barry K."/>
            <person name="Battaglia E."/>
            <person name="Bayram O."/>
            <person name="Benocci T."/>
            <person name="Braus-Stromeyer S.A."/>
            <person name="Caldana C."/>
            <person name="Canovas D."/>
            <person name="Cerqueira G.C."/>
            <person name="Chen F."/>
            <person name="Chen W."/>
            <person name="Choi C."/>
            <person name="Clum A."/>
            <person name="Dos Santos R.A."/>
            <person name="Damasio A.R."/>
            <person name="Diallinas G."/>
            <person name="Emri T."/>
            <person name="Fekete E."/>
            <person name="Flipphi M."/>
            <person name="Freyberg S."/>
            <person name="Gallo A."/>
            <person name="Gournas C."/>
            <person name="Habgood R."/>
            <person name="Hainaut M."/>
            <person name="Harispe M.L."/>
            <person name="Henrissat B."/>
            <person name="Hilden K.S."/>
            <person name="Hope R."/>
            <person name="Hossain A."/>
            <person name="Karabika E."/>
            <person name="Karaffa L."/>
            <person name="Karanyi Z."/>
            <person name="Krasevec N."/>
            <person name="Kuo A."/>
            <person name="Kusch H."/>
            <person name="LaButti K."/>
            <person name="Lagendijk E.L."/>
            <person name="Lapidus A."/>
            <person name="Levasseur A."/>
            <person name="Lindquist E."/>
            <person name="Lipzen A."/>
            <person name="Logrieco A.F."/>
            <person name="MacCabe A."/>
            <person name="Maekelae M.R."/>
            <person name="Malavazi I."/>
            <person name="Melin P."/>
            <person name="Meyer V."/>
            <person name="Mielnichuk N."/>
            <person name="Miskei M."/>
            <person name="Molnar A.P."/>
            <person name="Mule G."/>
            <person name="Ngan C.Y."/>
            <person name="Orejas M."/>
            <person name="Orosz E."/>
            <person name="Ouedraogo J.P."/>
            <person name="Overkamp K.M."/>
            <person name="Park H.-S."/>
            <person name="Perrone G."/>
            <person name="Piumi F."/>
            <person name="Punt P.J."/>
            <person name="Ram A.F."/>
            <person name="Ramon A."/>
            <person name="Rauscher S."/>
            <person name="Record E."/>
            <person name="Riano-Pachon D.M."/>
            <person name="Robert V."/>
            <person name="Roehrig J."/>
            <person name="Ruller R."/>
            <person name="Salamov A."/>
            <person name="Salih N.S."/>
            <person name="Samson R.A."/>
            <person name="Sandor E."/>
            <person name="Sanguinetti M."/>
            <person name="Schuetze T."/>
            <person name="Sepcic K."/>
            <person name="Shelest E."/>
            <person name="Sherlock G."/>
            <person name="Sophianopoulou V."/>
            <person name="Squina F.M."/>
            <person name="Sun H."/>
            <person name="Susca A."/>
            <person name="Todd R.B."/>
            <person name="Tsang A."/>
            <person name="Unkles S.E."/>
            <person name="van de Wiele N."/>
            <person name="van Rossen-Uffink D."/>
            <person name="Oliveira J.V."/>
            <person name="Vesth T.C."/>
            <person name="Visser J."/>
            <person name="Yu J.-H."/>
            <person name="Zhou M."/>
            <person name="Andersen M.R."/>
            <person name="Archer D.B."/>
            <person name="Baker S.E."/>
            <person name="Benoit I."/>
            <person name="Brakhage A.A."/>
            <person name="Braus G.H."/>
            <person name="Fischer R."/>
            <person name="Frisvad J.C."/>
            <person name="Goldman G.H."/>
            <person name="Houbraken J."/>
            <person name="Oakley B."/>
            <person name="Pocsi I."/>
            <person name="Scazzocchio C."/>
            <person name="Seiboth B."/>
            <person name="vanKuyk P.A."/>
            <person name="Wortman J."/>
            <person name="Dyer P.S."/>
            <person name="Grigoriev I.V."/>
        </authorList>
    </citation>
    <scope>NUCLEOTIDE SEQUENCE [LARGE SCALE GENOMIC DNA]</scope>
    <source>
        <strain evidence="3">CBS 506.65</strain>
    </source>
</reference>
<accession>A0A1L9SPY0</accession>
<keyword evidence="3" id="KW-1185">Reference proteome</keyword>
<name>A0A1L9SPY0_9EURO</name>
<dbReference type="GeneID" id="34608811"/>
<dbReference type="EMBL" id="KV878338">
    <property type="protein sequence ID" value="OJJ49312.1"/>
    <property type="molecule type" value="Genomic_DNA"/>
</dbReference>
<dbReference type="VEuPathDB" id="FungiDB:ASPZODRAFT_129750"/>
<feature type="transmembrane region" description="Helical" evidence="1">
    <location>
        <begin position="31"/>
        <end position="52"/>
    </location>
</feature>
<sequence>MSEAGPFNTVQDFHDWFTFLQYHLSLSDTNYLTTVLLSSLMVTFIAVILLLLPLNHIMF</sequence>
<evidence type="ECO:0000313" key="2">
    <source>
        <dbReference type="EMBL" id="OJJ49312.1"/>
    </source>
</evidence>
<proteinExistence type="predicted"/>
<protein>
    <submittedName>
        <fullName evidence="2">Uncharacterized protein</fullName>
    </submittedName>
</protein>
<keyword evidence="1" id="KW-0472">Membrane</keyword>